<organism evidence="3 4">
    <name type="scientific">Olea europaea subsp. europaea</name>
    <dbReference type="NCBI Taxonomy" id="158383"/>
    <lineage>
        <taxon>Eukaryota</taxon>
        <taxon>Viridiplantae</taxon>
        <taxon>Streptophyta</taxon>
        <taxon>Embryophyta</taxon>
        <taxon>Tracheophyta</taxon>
        <taxon>Spermatophyta</taxon>
        <taxon>Magnoliopsida</taxon>
        <taxon>eudicotyledons</taxon>
        <taxon>Gunneridae</taxon>
        <taxon>Pentapetalae</taxon>
        <taxon>asterids</taxon>
        <taxon>lamiids</taxon>
        <taxon>Lamiales</taxon>
        <taxon>Oleaceae</taxon>
        <taxon>Oleeae</taxon>
        <taxon>Olea</taxon>
    </lineage>
</organism>
<dbReference type="PROSITE" id="PS00108">
    <property type="entry name" value="PROTEIN_KINASE_ST"/>
    <property type="match status" value="1"/>
</dbReference>
<evidence type="ECO:0000313" key="4">
    <source>
        <dbReference type="Proteomes" id="UP000594638"/>
    </source>
</evidence>
<dbReference type="InterPro" id="IPR001245">
    <property type="entry name" value="Ser-Thr/Tyr_kinase_cat_dom"/>
</dbReference>
<evidence type="ECO:0000259" key="2">
    <source>
        <dbReference type="PROSITE" id="PS50011"/>
    </source>
</evidence>
<feature type="region of interest" description="Disordered" evidence="1">
    <location>
        <begin position="62"/>
        <end position="85"/>
    </location>
</feature>
<accession>A0A8S0UN65</accession>
<dbReference type="Proteomes" id="UP000594638">
    <property type="component" value="Unassembled WGS sequence"/>
</dbReference>
<dbReference type="InterPro" id="IPR008271">
    <property type="entry name" value="Ser/Thr_kinase_AS"/>
</dbReference>
<dbReference type="SMART" id="SM00220">
    <property type="entry name" value="S_TKc"/>
    <property type="match status" value="1"/>
</dbReference>
<sequence>MEEEANSWIRRTKFSHTVCHRLDAWRLASFPLTIQPDRIPVAKSKPRTSNLNKKPEAMVAQIQQSPTTNKNRSVSPHPETKLSDAFKEARSSQKRFLTPLPQRRGAEKGIVGKLFRKDSCNIKAPNSNSPVSKSPTNISPLRHFASIKFHEKTRSHKDSAWIKYFDHSGGRVTSVETVDEFTVNLSKLFLGLRFAHGAHSQLYHGIYKEQPVAVKIIRVPDDDENGDLGGRLEKQFTREATLLSSLHHENVIKFVAACRKPPVFCIITEYLSEGSLRSYLHKLEHKPVPLQKLITLALDIARGMEYIHSQGVIHRDLKPENILINEDFRLQVADFGIACEEAYCDLLADDPGTYRWMAPEMIRKKRYGRKVDVYGFGLILWEFVAGTIPYEDMTPIQAAFAVVNKNFRPAIPEDCPLAMRALIDQCWSVQPDKRPEFWQIVKVLERLESSLARDGTLNLIQNPMCQDHKKGLRHWIQKLGPLHHNTSSIPKPKFY</sequence>
<protein>
    <submittedName>
        <fullName evidence="3">Serine threonine- kinase HT1-like</fullName>
    </submittedName>
</protein>
<reference evidence="3 4" key="1">
    <citation type="submission" date="2019-12" db="EMBL/GenBank/DDBJ databases">
        <authorList>
            <person name="Alioto T."/>
            <person name="Alioto T."/>
            <person name="Gomez Garrido J."/>
        </authorList>
    </citation>
    <scope>NUCLEOTIDE SEQUENCE [LARGE SCALE GENOMIC DNA]</scope>
</reference>
<dbReference type="InterPro" id="IPR000719">
    <property type="entry name" value="Prot_kinase_dom"/>
</dbReference>
<gene>
    <name evidence="3" type="ORF">OLEA9_A060743</name>
</gene>
<evidence type="ECO:0000256" key="1">
    <source>
        <dbReference type="SAM" id="MobiDB-lite"/>
    </source>
</evidence>
<evidence type="ECO:0000313" key="3">
    <source>
        <dbReference type="EMBL" id="CAA3021543.1"/>
    </source>
</evidence>
<dbReference type="Gene3D" id="3.30.200.20">
    <property type="entry name" value="Phosphorylase Kinase, domain 1"/>
    <property type="match status" value="1"/>
</dbReference>
<dbReference type="PRINTS" id="PR00109">
    <property type="entry name" value="TYRKINASE"/>
</dbReference>
<dbReference type="PANTHER" id="PTHR44329:SF73">
    <property type="entry name" value="OS01G0201200 PROTEIN"/>
    <property type="match status" value="1"/>
</dbReference>
<dbReference type="OrthoDB" id="4062651at2759"/>
<name>A0A8S0UN65_OLEEU</name>
<dbReference type="Pfam" id="PF07714">
    <property type="entry name" value="PK_Tyr_Ser-Thr"/>
    <property type="match status" value="1"/>
</dbReference>
<dbReference type="PROSITE" id="PS50011">
    <property type="entry name" value="PROTEIN_KINASE_DOM"/>
    <property type="match status" value="1"/>
</dbReference>
<dbReference type="SUPFAM" id="SSF56112">
    <property type="entry name" value="Protein kinase-like (PK-like)"/>
    <property type="match status" value="1"/>
</dbReference>
<dbReference type="InterPro" id="IPR051681">
    <property type="entry name" value="Ser/Thr_Kinases-Pseudokinases"/>
</dbReference>
<dbReference type="CDD" id="cd13999">
    <property type="entry name" value="STKc_MAP3K-like"/>
    <property type="match status" value="1"/>
</dbReference>
<dbReference type="FunFam" id="1.10.510.10:FF:000316">
    <property type="entry name" value="serine/threonine-protein kinase HT1"/>
    <property type="match status" value="1"/>
</dbReference>
<keyword evidence="4" id="KW-1185">Reference proteome</keyword>
<keyword evidence="3" id="KW-0808">Transferase</keyword>
<proteinExistence type="predicted"/>
<feature type="compositionally biased region" description="Polar residues" evidence="1">
    <location>
        <begin position="62"/>
        <end position="74"/>
    </location>
</feature>
<dbReference type="Gramene" id="OE9A060743T3">
    <property type="protein sequence ID" value="OE9A060743C3"/>
    <property type="gene ID" value="OE9A060743"/>
</dbReference>
<dbReference type="Gramene" id="OE9A060743T2">
    <property type="protein sequence ID" value="OE9A060743C2"/>
    <property type="gene ID" value="OE9A060743"/>
</dbReference>
<dbReference type="GO" id="GO:0005524">
    <property type="term" value="F:ATP binding"/>
    <property type="evidence" value="ECO:0007669"/>
    <property type="project" value="InterPro"/>
</dbReference>
<dbReference type="EMBL" id="CACTIH010009056">
    <property type="protein sequence ID" value="CAA3021543.1"/>
    <property type="molecule type" value="Genomic_DNA"/>
</dbReference>
<dbReference type="InterPro" id="IPR011009">
    <property type="entry name" value="Kinase-like_dom_sf"/>
</dbReference>
<comment type="caution">
    <text evidence="3">The sequence shown here is derived from an EMBL/GenBank/DDBJ whole genome shotgun (WGS) entry which is preliminary data.</text>
</comment>
<dbReference type="GO" id="GO:0004674">
    <property type="term" value="F:protein serine/threonine kinase activity"/>
    <property type="evidence" value="ECO:0007669"/>
    <property type="project" value="TreeGrafter"/>
</dbReference>
<dbReference type="Gramene" id="OE9A060743T1">
    <property type="protein sequence ID" value="OE9A060743C1"/>
    <property type="gene ID" value="OE9A060743"/>
</dbReference>
<keyword evidence="3" id="KW-0418">Kinase</keyword>
<feature type="domain" description="Protein kinase" evidence="2">
    <location>
        <begin position="188"/>
        <end position="447"/>
    </location>
</feature>
<dbReference type="AlphaFoldDB" id="A0A8S0UN65"/>
<dbReference type="Gene3D" id="1.10.510.10">
    <property type="entry name" value="Transferase(Phosphotransferase) domain 1"/>
    <property type="match status" value="1"/>
</dbReference>
<dbReference type="PANTHER" id="PTHR44329">
    <property type="entry name" value="SERINE/THREONINE-PROTEIN KINASE TNNI3K-RELATED"/>
    <property type="match status" value="1"/>
</dbReference>